<name>A0ABD2P1Q9_9CUCU</name>
<protein>
    <recommendedName>
        <fullName evidence="2">Tectonic-1-3 N-terminal domain-containing protein</fullName>
    </recommendedName>
</protein>
<sequence>MMWFIYFTLFHVAASNITQSYSDDIDFTSAMTTSTSDLYNSSELSTENYCNSTECSNTTSTTISIPTTTRVPDISKKVQLNLDDVCLCNLHRNICDINCCCDQDCNFENKRIFDHCEEIHNFNTDSRACKYIRYDYENFTMHEWEVQNNDLFCVVRNNVPPSYTIQKKDSFKNYEEATLEKDMRYAWPQRNFEDNQQINYSVPYRQGDSLRVILDKSTIDTFKINENFISSGCNLQLDAQYLNDVHNECVQVVNEKNFFLDANYYSNFFFIARPNMFNYTKLQRELTACKPPACLKSNLKICSDILLRNCINGNKTDISFRCFNVKENITCENVVMSLKYIFYHDGLNGIKQINLSLHLENFTYESTESHLIDQSISVEFQWHDADTSLLNLLSGNPGYLIKSPILTGILSNGTILRYADSYLDDFMVLPYEDMGVCGIGKYTYLPIEFGYNTILQCEIQGSISSSKNEKPTDICKKLQFEIFKYWNIIQTGNGFVERTFGYFGNANLSIRDDWKQILYDRSPKHIISNITGRFYNKNITLSCTGLVFGLNIDIYHARVDLKKLVGQEKILGITHSFQRIRNESMVFSINNSKIEYGFNIDTKVSFWDVTSKKIKKLVDPPSLNIKLPSDFFYPFVKMNNGSRRNMDIFFSIHLVSWLIFPFVYYGL</sequence>
<accession>A0ABD2P1Q9</accession>
<reference evidence="3 4" key="1">
    <citation type="journal article" date="2021" name="BMC Biol.">
        <title>Horizontally acquired antibacterial genes associated with adaptive radiation of ladybird beetles.</title>
        <authorList>
            <person name="Li H.S."/>
            <person name="Tang X.F."/>
            <person name="Huang Y.H."/>
            <person name="Xu Z.Y."/>
            <person name="Chen M.L."/>
            <person name="Du X.Y."/>
            <person name="Qiu B.Y."/>
            <person name="Chen P.T."/>
            <person name="Zhang W."/>
            <person name="Slipinski A."/>
            <person name="Escalona H.E."/>
            <person name="Waterhouse R.M."/>
            <person name="Zwick A."/>
            <person name="Pang H."/>
        </authorList>
    </citation>
    <scope>NUCLEOTIDE SEQUENCE [LARGE SCALE GENOMIC DNA]</scope>
    <source>
        <strain evidence="3">SYSU2018</strain>
    </source>
</reference>
<dbReference type="PANTHER" id="PTHR14611:SF2">
    <property type="entry name" value="TECTONIC"/>
    <property type="match status" value="1"/>
</dbReference>
<evidence type="ECO:0000313" key="3">
    <source>
        <dbReference type="EMBL" id="KAL3284896.1"/>
    </source>
</evidence>
<dbReference type="PANTHER" id="PTHR14611">
    <property type="entry name" value="TECTONIC FAMILY MEMBER"/>
    <property type="match status" value="1"/>
</dbReference>
<evidence type="ECO:0000313" key="4">
    <source>
        <dbReference type="Proteomes" id="UP001516400"/>
    </source>
</evidence>
<evidence type="ECO:0000256" key="1">
    <source>
        <dbReference type="SAM" id="SignalP"/>
    </source>
</evidence>
<proteinExistence type="predicted"/>
<gene>
    <name evidence="3" type="ORF">HHI36_019031</name>
</gene>
<dbReference type="InterPro" id="IPR057724">
    <property type="entry name" value="TCTN1-3_N"/>
</dbReference>
<dbReference type="InterPro" id="IPR040354">
    <property type="entry name" value="TCTN1-3"/>
</dbReference>
<dbReference type="EMBL" id="JABFTP020000165">
    <property type="protein sequence ID" value="KAL3284896.1"/>
    <property type="molecule type" value="Genomic_DNA"/>
</dbReference>
<comment type="caution">
    <text evidence="3">The sequence shown here is derived from an EMBL/GenBank/DDBJ whole genome shotgun (WGS) entry which is preliminary data.</text>
</comment>
<keyword evidence="1" id="KW-0732">Signal</keyword>
<feature type="chain" id="PRO_5044741801" description="Tectonic-1-3 N-terminal domain-containing protein" evidence="1">
    <location>
        <begin position="16"/>
        <end position="667"/>
    </location>
</feature>
<keyword evidence="4" id="KW-1185">Reference proteome</keyword>
<organism evidence="3 4">
    <name type="scientific">Cryptolaemus montrouzieri</name>
    <dbReference type="NCBI Taxonomy" id="559131"/>
    <lineage>
        <taxon>Eukaryota</taxon>
        <taxon>Metazoa</taxon>
        <taxon>Ecdysozoa</taxon>
        <taxon>Arthropoda</taxon>
        <taxon>Hexapoda</taxon>
        <taxon>Insecta</taxon>
        <taxon>Pterygota</taxon>
        <taxon>Neoptera</taxon>
        <taxon>Endopterygota</taxon>
        <taxon>Coleoptera</taxon>
        <taxon>Polyphaga</taxon>
        <taxon>Cucujiformia</taxon>
        <taxon>Coccinelloidea</taxon>
        <taxon>Coccinellidae</taxon>
        <taxon>Scymninae</taxon>
        <taxon>Scymnini</taxon>
        <taxon>Cryptolaemus</taxon>
    </lineage>
</organism>
<dbReference type="Proteomes" id="UP001516400">
    <property type="component" value="Unassembled WGS sequence"/>
</dbReference>
<evidence type="ECO:0000259" key="2">
    <source>
        <dbReference type="Pfam" id="PF25752"/>
    </source>
</evidence>
<dbReference type="AlphaFoldDB" id="A0ABD2P1Q9"/>
<dbReference type="Pfam" id="PF25752">
    <property type="entry name" value="DUF1619_N"/>
    <property type="match status" value="1"/>
</dbReference>
<feature type="signal peptide" evidence="1">
    <location>
        <begin position="1"/>
        <end position="15"/>
    </location>
</feature>
<feature type="domain" description="Tectonic-1-3 N-terminal" evidence="2">
    <location>
        <begin position="74"/>
        <end position="168"/>
    </location>
</feature>